<dbReference type="InterPro" id="IPR031107">
    <property type="entry name" value="Small_HSP"/>
</dbReference>
<dbReference type="CDD" id="cd06464">
    <property type="entry name" value="ACD_sHsps-like"/>
    <property type="match status" value="1"/>
</dbReference>
<dbReference type="SUPFAM" id="SSF49764">
    <property type="entry name" value="HSP20-like chaperones"/>
    <property type="match status" value="1"/>
</dbReference>
<gene>
    <name evidence="4" type="ORF">E6A44_018585</name>
</gene>
<comment type="caution">
    <text evidence="4">The sequence shown here is derived from an EMBL/GenBank/DDBJ whole genome shotgun (WGS) entry which is preliminary data.</text>
</comment>
<feature type="domain" description="SHSP" evidence="3">
    <location>
        <begin position="31"/>
        <end position="143"/>
    </location>
</feature>
<evidence type="ECO:0000256" key="2">
    <source>
        <dbReference type="RuleBase" id="RU003616"/>
    </source>
</evidence>
<dbReference type="InterPro" id="IPR008978">
    <property type="entry name" value="HSP20-like_chaperone"/>
</dbReference>
<protein>
    <submittedName>
        <fullName evidence="4">Hsp20/alpha crystallin family protein</fullName>
    </submittedName>
</protein>
<accession>A0ABW9JAL5</accession>
<dbReference type="EMBL" id="SSHJ02000009">
    <property type="protein sequence ID" value="MFN0257598.1"/>
    <property type="molecule type" value="Genomic_DNA"/>
</dbReference>
<evidence type="ECO:0000313" key="5">
    <source>
        <dbReference type="Proteomes" id="UP001517247"/>
    </source>
</evidence>
<dbReference type="PANTHER" id="PTHR11527">
    <property type="entry name" value="HEAT-SHOCK PROTEIN 20 FAMILY MEMBER"/>
    <property type="match status" value="1"/>
</dbReference>
<reference evidence="4 5" key="1">
    <citation type="submission" date="2024-12" db="EMBL/GenBank/DDBJ databases">
        <authorList>
            <person name="Hu S."/>
        </authorList>
    </citation>
    <scope>NUCLEOTIDE SEQUENCE [LARGE SCALE GENOMIC DNA]</scope>
    <source>
        <strain evidence="4 5">THG-T11</strain>
    </source>
</reference>
<evidence type="ECO:0000313" key="4">
    <source>
        <dbReference type="EMBL" id="MFN0257598.1"/>
    </source>
</evidence>
<comment type="similarity">
    <text evidence="1 2">Belongs to the small heat shock protein (HSP20) family.</text>
</comment>
<keyword evidence="5" id="KW-1185">Reference proteome</keyword>
<sequence length="143" mass="16242">MKNLVKTNSLPSLGNMMEDFWNAEGFFGHPLFSKDALPAVNIKNRKKDYLIEVAAPGFKKEDFKVNVEDGQLRIFASSSESNEEETEEFTRREFSTASFQRAFALPQQANCDKVKAVYKDGLLKITLDKDGDQEKPSRTIKID</sequence>
<name>A0ABW9JAL5_9SPHI</name>
<dbReference type="Proteomes" id="UP001517247">
    <property type="component" value="Unassembled WGS sequence"/>
</dbReference>
<dbReference type="Gene3D" id="2.60.40.790">
    <property type="match status" value="1"/>
</dbReference>
<dbReference type="Pfam" id="PF00011">
    <property type="entry name" value="HSP20"/>
    <property type="match status" value="1"/>
</dbReference>
<organism evidence="4 5">
    <name type="scientific">Pedobacter ureilyticus</name>
    <dbReference type="NCBI Taxonomy" id="1393051"/>
    <lineage>
        <taxon>Bacteria</taxon>
        <taxon>Pseudomonadati</taxon>
        <taxon>Bacteroidota</taxon>
        <taxon>Sphingobacteriia</taxon>
        <taxon>Sphingobacteriales</taxon>
        <taxon>Sphingobacteriaceae</taxon>
        <taxon>Pedobacter</taxon>
    </lineage>
</organism>
<evidence type="ECO:0000259" key="3">
    <source>
        <dbReference type="PROSITE" id="PS01031"/>
    </source>
</evidence>
<dbReference type="PROSITE" id="PS01031">
    <property type="entry name" value="SHSP"/>
    <property type="match status" value="1"/>
</dbReference>
<dbReference type="InterPro" id="IPR002068">
    <property type="entry name" value="A-crystallin/Hsp20_dom"/>
</dbReference>
<dbReference type="RefSeq" id="WP_170311397.1">
    <property type="nucleotide sequence ID" value="NZ_SSHJ02000009.1"/>
</dbReference>
<proteinExistence type="inferred from homology"/>
<evidence type="ECO:0000256" key="1">
    <source>
        <dbReference type="PROSITE-ProRule" id="PRU00285"/>
    </source>
</evidence>